<accession>A0AAV5I9W3</accession>
<gene>
    <name evidence="1" type="ORF">SLEP1_g9135</name>
</gene>
<evidence type="ECO:0000313" key="1">
    <source>
        <dbReference type="EMBL" id="GKU95825.1"/>
    </source>
</evidence>
<name>A0AAV5I9W3_9ROSI</name>
<proteinExistence type="predicted"/>
<sequence length="38" mass="4317">MKSVQQLLIRGVESLLIKEKIEAGMHDLPDISLLKTLR</sequence>
<comment type="caution">
    <text evidence="1">The sequence shown here is derived from an EMBL/GenBank/DDBJ whole genome shotgun (WGS) entry which is preliminary data.</text>
</comment>
<dbReference type="AlphaFoldDB" id="A0AAV5I9W3"/>
<keyword evidence="2" id="KW-1185">Reference proteome</keyword>
<protein>
    <submittedName>
        <fullName evidence="1">Uncharacterized protein</fullName>
    </submittedName>
</protein>
<evidence type="ECO:0000313" key="2">
    <source>
        <dbReference type="Proteomes" id="UP001054252"/>
    </source>
</evidence>
<organism evidence="1 2">
    <name type="scientific">Rubroshorea leprosula</name>
    <dbReference type="NCBI Taxonomy" id="152421"/>
    <lineage>
        <taxon>Eukaryota</taxon>
        <taxon>Viridiplantae</taxon>
        <taxon>Streptophyta</taxon>
        <taxon>Embryophyta</taxon>
        <taxon>Tracheophyta</taxon>
        <taxon>Spermatophyta</taxon>
        <taxon>Magnoliopsida</taxon>
        <taxon>eudicotyledons</taxon>
        <taxon>Gunneridae</taxon>
        <taxon>Pentapetalae</taxon>
        <taxon>rosids</taxon>
        <taxon>malvids</taxon>
        <taxon>Malvales</taxon>
        <taxon>Dipterocarpaceae</taxon>
        <taxon>Rubroshorea</taxon>
    </lineage>
</organism>
<dbReference type="EMBL" id="BPVZ01000009">
    <property type="protein sequence ID" value="GKU95825.1"/>
    <property type="molecule type" value="Genomic_DNA"/>
</dbReference>
<reference evidence="1 2" key="1">
    <citation type="journal article" date="2021" name="Commun. Biol.">
        <title>The genome of Shorea leprosula (Dipterocarpaceae) highlights the ecological relevance of drought in aseasonal tropical rainforests.</title>
        <authorList>
            <person name="Ng K.K.S."/>
            <person name="Kobayashi M.J."/>
            <person name="Fawcett J.A."/>
            <person name="Hatakeyama M."/>
            <person name="Paape T."/>
            <person name="Ng C.H."/>
            <person name="Ang C.C."/>
            <person name="Tnah L.H."/>
            <person name="Lee C.T."/>
            <person name="Nishiyama T."/>
            <person name="Sese J."/>
            <person name="O'Brien M.J."/>
            <person name="Copetti D."/>
            <person name="Mohd Noor M.I."/>
            <person name="Ong R.C."/>
            <person name="Putra M."/>
            <person name="Sireger I.Z."/>
            <person name="Indrioko S."/>
            <person name="Kosugi Y."/>
            <person name="Izuno A."/>
            <person name="Isagi Y."/>
            <person name="Lee S.L."/>
            <person name="Shimizu K.K."/>
        </authorList>
    </citation>
    <scope>NUCLEOTIDE SEQUENCE [LARGE SCALE GENOMIC DNA]</scope>
    <source>
        <strain evidence="1">214</strain>
    </source>
</reference>
<dbReference type="Proteomes" id="UP001054252">
    <property type="component" value="Unassembled WGS sequence"/>
</dbReference>